<sequence>MVIPLFLKSLIHPCKINFVLKNEFARQYLIRFYKQTHSDERATYTCNEFTSRPDAIASFIHRRVCACSPLPSSAKRS</sequence>
<keyword evidence="2" id="KW-1185">Reference proteome</keyword>
<dbReference type="Proteomes" id="UP001430953">
    <property type="component" value="Unassembled WGS sequence"/>
</dbReference>
<reference evidence="1 2" key="1">
    <citation type="submission" date="2023-03" db="EMBL/GenBank/DDBJ databases">
        <title>High recombination rates correlate with genetic variation in Cardiocondyla obscurior ants.</title>
        <authorList>
            <person name="Errbii M."/>
        </authorList>
    </citation>
    <scope>NUCLEOTIDE SEQUENCE [LARGE SCALE GENOMIC DNA]</scope>
    <source>
        <strain evidence="1">Alpha-2009</strain>
        <tissue evidence="1">Whole body</tissue>
    </source>
</reference>
<proteinExistence type="predicted"/>
<gene>
    <name evidence="1" type="ORF">PUN28_016146</name>
</gene>
<protein>
    <submittedName>
        <fullName evidence="1">Uncharacterized protein</fullName>
    </submittedName>
</protein>
<organism evidence="1 2">
    <name type="scientific">Cardiocondyla obscurior</name>
    <dbReference type="NCBI Taxonomy" id="286306"/>
    <lineage>
        <taxon>Eukaryota</taxon>
        <taxon>Metazoa</taxon>
        <taxon>Ecdysozoa</taxon>
        <taxon>Arthropoda</taxon>
        <taxon>Hexapoda</taxon>
        <taxon>Insecta</taxon>
        <taxon>Pterygota</taxon>
        <taxon>Neoptera</taxon>
        <taxon>Endopterygota</taxon>
        <taxon>Hymenoptera</taxon>
        <taxon>Apocrita</taxon>
        <taxon>Aculeata</taxon>
        <taxon>Formicoidea</taxon>
        <taxon>Formicidae</taxon>
        <taxon>Myrmicinae</taxon>
        <taxon>Cardiocondyla</taxon>
    </lineage>
</organism>
<evidence type="ECO:0000313" key="2">
    <source>
        <dbReference type="Proteomes" id="UP001430953"/>
    </source>
</evidence>
<evidence type="ECO:0000313" key="1">
    <source>
        <dbReference type="EMBL" id="KAL0106242.1"/>
    </source>
</evidence>
<comment type="caution">
    <text evidence="1">The sequence shown here is derived from an EMBL/GenBank/DDBJ whole genome shotgun (WGS) entry which is preliminary data.</text>
</comment>
<name>A0AAW2EX51_9HYME</name>
<dbReference type="AlphaFoldDB" id="A0AAW2EX51"/>
<accession>A0AAW2EX51</accession>
<dbReference type="EMBL" id="JADYXP020000018">
    <property type="protein sequence ID" value="KAL0106242.1"/>
    <property type="molecule type" value="Genomic_DNA"/>
</dbReference>